<dbReference type="WBParaSite" id="SVE_0473900.1">
    <property type="protein sequence ID" value="SVE_0473900.1"/>
    <property type="gene ID" value="SVE_0473900"/>
</dbReference>
<proteinExistence type="inferred from homology"/>
<dbReference type="GO" id="GO:0006777">
    <property type="term" value="P:Mo-molybdopterin cofactor biosynthetic process"/>
    <property type="evidence" value="ECO:0007669"/>
    <property type="project" value="UniProtKB-KW"/>
</dbReference>
<protein>
    <submittedName>
        <fullName evidence="6">MoCF_biosynth domain-containing protein</fullName>
    </submittedName>
</protein>
<sequence>MDCQNYEDQLKLDKNKGKFKAVVLVASDSCSINSKEEKSGKRASELIVQKLGRIIYNTPGVVISSDEKEELVNKMIHLVDIEGYDLILTVGGTGWSPRDNTPEATKTIIDKECNGLSQALINKSLEKTPMAALTRLTCGIRKNSLIVNLPGKLKAVEECFEILENIISHGMDVLKNNLSEVNNLHGPR</sequence>
<evidence type="ECO:0000313" key="6">
    <source>
        <dbReference type="WBParaSite" id="SVE_0473900.1"/>
    </source>
</evidence>
<accession>A0A0K0F7E2</accession>
<evidence type="ECO:0000256" key="3">
    <source>
        <dbReference type="ARBA" id="ARBA00023150"/>
    </source>
</evidence>
<reference evidence="5" key="1">
    <citation type="submission" date="2014-07" db="EMBL/GenBank/DDBJ databases">
        <authorList>
            <person name="Martin A.A"/>
            <person name="De Silva N."/>
        </authorList>
    </citation>
    <scope>NUCLEOTIDE SEQUENCE</scope>
</reference>
<dbReference type="CDD" id="cd00886">
    <property type="entry name" value="MogA_MoaB"/>
    <property type="match status" value="1"/>
</dbReference>
<dbReference type="PANTHER" id="PTHR43764">
    <property type="entry name" value="MOLYBDENUM COFACTOR BIOSYNTHESIS"/>
    <property type="match status" value="1"/>
</dbReference>
<comment type="similarity">
    <text evidence="2">In the N-terminal section; belongs to the MoaB/Mog family.</text>
</comment>
<evidence type="ECO:0000256" key="2">
    <source>
        <dbReference type="ARBA" id="ARBA00007589"/>
    </source>
</evidence>
<keyword evidence="5" id="KW-1185">Reference proteome</keyword>
<dbReference type="STRING" id="75913.A0A0K0F7E2"/>
<dbReference type="Pfam" id="PF00994">
    <property type="entry name" value="MoCF_biosynth"/>
    <property type="match status" value="1"/>
</dbReference>
<dbReference type="SMART" id="SM00852">
    <property type="entry name" value="MoCF_biosynth"/>
    <property type="match status" value="1"/>
</dbReference>
<comment type="pathway">
    <text evidence="1">Cofactor biosynthesis; molybdopterin biosynthesis.</text>
</comment>
<evidence type="ECO:0000313" key="5">
    <source>
        <dbReference type="Proteomes" id="UP000035680"/>
    </source>
</evidence>
<dbReference type="InterPro" id="IPR036425">
    <property type="entry name" value="MoaB/Mog-like_dom_sf"/>
</dbReference>
<name>A0A0K0F7E2_STRVS</name>
<dbReference type="SUPFAM" id="SSF53218">
    <property type="entry name" value="Molybdenum cofactor biosynthesis proteins"/>
    <property type="match status" value="1"/>
</dbReference>
<reference evidence="6" key="2">
    <citation type="submission" date="2015-08" db="UniProtKB">
        <authorList>
            <consortium name="WormBaseParasite"/>
        </authorList>
    </citation>
    <scope>IDENTIFICATION</scope>
</reference>
<keyword evidence="3" id="KW-0501">Molybdenum cofactor biosynthesis</keyword>
<evidence type="ECO:0000256" key="1">
    <source>
        <dbReference type="ARBA" id="ARBA00005046"/>
    </source>
</evidence>
<dbReference type="Gene3D" id="3.40.980.10">
    <property type="entry name" value="MoaB/Mog-like domain"/>
    <property type="match status" value="1"/>
</dbReference>
<organism evidence="5 6">
    <name type="scientific">Strongyloides venezuelensis</name>
    <name type="common">Threadworm</name>
    <dbReference type="NCBI Taxonomy" id="75913"/>
    <lineage>
        <taxon>Eukaryota</taxon>
        <taxon>Metazoa</taxon>
        <taxon>Ecdysozoa</taxon>
        <taxon>Nematoda</taxon>
        <taxon>Chromadorea</taxon>
        <taxon>Rhabditida</taxon>
        <taxon>Tylenchina</taxon>
        <taxon>Panagrolaimomorpha</taxon>
        <taxon>Strongyloidoidea</taxon>
        <taxon>Strongyloididae</taxon>
        <taxon>Strongyloides</taxon>
    </lineage>
</organism>
<feature type="domain" description="MoaB/Mog" evidence="4">
    <location>
        <begin position="22"/>
        <end position="170"/>
    </location>
</feature>
<dbReference type="InterPro" id="IPR001453">
    <property type="entry name" value="MoaB/Mog_dom"/>
</dbReference>
<dbReference type="Proteomes" id="UP000035680">
    <property type="component" value="Unassembled WGS sequence"/>
</dbReference>
<evidence type="ECO:0000259" key="4">
    <source>
        <dbReference type="SMART" id="SM00852"/>
    </source>
</evidence>
<dbReference type="InterPro" id="IPR051920">
    <property type="entry name" value="MPT_Adenylyltrnsfr/MoaC-Rel"/>
</dbReference>
<dbReference type="PANTHER" id="PTHR43764:SF1">
    <property type="entry name" value="MOLYBDOPTERIN MOLYBDOTRANSFERASE"/>
    <property type="match status" value="1"/>
</dbReference>
<dbReference type="AlphaFoldDB" id="A0A0K0F7E2"/>